<dbReference type="InterPro" id="IPR052463">
    <property type="entry name" value="O-linked_mannose_GnT"/>
</dbReference>
<dbReference type="AlphaFoldDB" id="A0A0L0TCU4"/>
<dbReference type="PANTHER" id="PTHR46396">
    <property type="entry name" value="PROTEIN O-LINKED-MANNOSE BETA-1,2-N-ACETYLGLUCOSAMINYLTRANSFERASE 1"/>
    <property type="match status" value="1"/>
</dbReference>
<organism evidence="3 4">
    <name type="scientific">Allomyces macrogynus (strain ATCC 38327)</name>
    <name type="common">Allomyces javanicus var. macrogynus</name>
    <dbReference type="NCBI Taxonomy" id="578462"/>
    <lineage>
        <taxon>Eukaryota</taxon>
        <taxon>Fungi</taxon>
        <taxon>Fungi incertae sedis</taxon>
        <taxon>Blastocladiomycota</taxon>
        <taxon>Blastocladiomycetes</taxon>
        <taxon>Blastocladiales</taxon>
        <taxon>Blastocladiaceae</taxon>
        <taxon>Allomyces</taxon>
    </lineage>
</organism>
<evidence type="ECO:0000259" key="2">
    <source>
        <dbReference type="Pfam" id="PF15711"/>
    </source>
</evidence>
<feature type="domain" description="ILEI/PANDER" evidence="2">
    <location>
        <begin position="116"/>
        <end position="202"/>
    </location>
</feature>
<evidence type="ECO:0000313" key="3">
    <source>
        <dbReference type="EMBL" id="KNE72557.1"/>
    </source>
</evidence>
<dbReference type="Pfam" id="PF15711">
    <property type="entry name" value="ILEI"/>
    <property type="match status" value="2"/>
</dbReference>
<dbReference type="PROSITE" id="PS52031">
    <property type="entry name" value="GG_LECTIN"/>
    <property type="match status" value="1"/>
</dbReference>
<reference evidence="4" key="2">
    <citation type="submission" date="2009-11" db="EMBL/GenBank/DDBJ databases">
        <title>The Genome Sequence of Allomyces macrogynus strain ATCC 38327.</title>
        <authorList>
            <consortium name="The Broad Institute Genome Sequencing Platform"/>
            <person name="Russ C."/>
            <person name="Cuomo C."/>
            <person name="Shea T."/>
            <person name="Young S.K."/>
            <person name="Zeng Q."/>
            <person name="Koehrsen M."/>
            <person name="Haas B."/>
            <person name="Borodovsky M."/>
            <person name="Guigo R."/>
            <person name="Alvarado L."/>
            <person name="Berlin A."/>
            <person name="Borenstein D."/>
            <person name="Chen Z."/>
            <person name="Engels R."/>
            <person name="Freedman E."/>
            <person name="Gellesch M."/>
            <person name="Goldberg J."/>
            <person name="Griggs A."/>
            <person name="Gujja S."/>
            <person name="Heiman D."/>
            <person name="Hepburn T."/>
            <person name="Howarth C."/>
            <person name="Jen D."/>
            <person name="Larson L."/>
            <person name="Lewis B."/>
            <person name="Mehta T."/>
            <person name="Park D."/>
            <person name="Pearson M."/>
            <person name="Roberts A."/>
            <person name="Saif S."/>
            <person name="Shenoy N."/>
            <person name="Sisk P."/>
            <person name="Stolte C."/>
            <person name="Sykes S."/>
            <person name="Walk T."/>
            <person name="White J."/>
            <person name="Yandava C."/>
            <person name="Burger G."/>
            <person name="Gray M.W."/>
            <person name="Holland P.W.H."/>
            <person name="King N."/>
            <person name="Lang F.B.F."/>
            <person name="Roger A.J."/>
            <person name="Ruiz-Trillo I."/>
            <person name="Lander E."/>
            <person name="Nusbaum C."/>
        </authorList>
    </citation>
    <scope>NUCLEOTIDE SEQUENCE [LARGE SCALE GENOMIC DNA]</scope>
    <source>
        <strain evidence="4">ATCC 38327</strain>
    </source>
</reference>
<name>A0A0L0TCU4_ALLM3</name>
<dbReference type="GO" id="GO:0047223">
    <property type="term" value="F:beta-1,3-galactosyl-O-glycosyl-glycoprotein beta-1,3-N-acetylglucosaminyltransferase activity"/>
    <property type="evidence" value="ECO:0007669"/>
    <property type="project" value="TreeGrafter"/>
</dbReference>
<dbReference type="GO" id="GO:0016266">
    <property type="term" value="P:protein O-linked glycosylation via N-acetyl-galactosamine"/>
    <property type="evidence" value="ECO:0007669"/>
    <property type="project" value="TreeGrafter"/>
</dbReference>
<dbReference type="EMBL" id="GG745381">
    <property type="protein sequence ID" value="KNE72557.1"/>
    <property type="molecule type" value="Genomic_DNA"/>
</dbReference>
<feature type="region of interest" description="Disordered" evidence="1">
    <location>
        <begin position="1"/>
        <end position="21"/>
    </location>
</feature>
<feature type="domain" description="ILEI/PANDER" evidence="2">
    <location>
        <begin position="283"/>
        <end position="374"/>
    </location>
</feature>
<dbReference type="VEuPathDB" id="FungiDB:AMAG_17000"/>
<evidence type="ECO:0000256" key="1">
    <source>
        <dbReference type="SAM" id="MobiDB-lite"/>
    </source>
</evidence>
<dbReference type="OrthoDB" id="5565943at2759"/>
<protein>
    <recommendedName>
        <fullName evidence="2">ILEI/PANDER domain-containing protein</fullName>
    </recommendedName>
</protein>
<evidence type="ECO:0000313" key="4">
    <source>
        <dbReference type="Proteomes" id="UP000054350"/>
    </source>
</evidence>
<sequence length="400" mass="42391">MVQSSPFAPVPPPASSAAASASAAGPTITIPMPVPEPVAPPMPVYTPPPPTVTVPLTKKPVAVKSSSSTTTDKVHPPEPMTVTVTARSAGFPALQEGHAASVTVNDHTLSLSATARGFHVVVFDTTAAKPRYELATFDTHADTKHSDRLADFLAHVPVTGVVAIVAVDDAIQALTPRAKAHLAALGARLIRVTEVRDAYALVAPVRTPRDAVEARTPAIEAAPTVPVALTFTLNAAPVPYLRAAGSPAPTRSTRLIQARAAGFTAGAFGEVVVDGIAKTYTQRGVHMIVIYQDRNARRVEQCFDTHLHPDESDRLVNHLEQLDLLPYPSAVLLVGVDDISRCLTERARKALSRIGSNLVDYIGFQDGFVMMARSDAGGATVEAHSRAVLGVPTRWIEMEY</sequence>
<proteinExistence type="predicted"/>
<dbReference type="STRING" id="578462.A0A0L0TCU4"/>
<reference evidence="3 4" key="1">
    <citation type="submission" date="2009-11" db="EMBL/GenBank/DDBJ databases">
        <title>Annotation of Allomyces macrogynus ATCC 38327.</title>
        <authorList>
            <consortium name="The Broad Institute Genome Sequencing Platform"/>
            <person name="Russ C."/>
            <person name="Cuomo C."/>
            <person name="Burger G."/>
            <person name="Gray M.W."/>
            <person name="Holland P.W.H."/>
            <person name="King N."/>
            <person name="Lang F.B.F."/>
            <person name="Roger A.J."/>
            <person name="Ruiz-Trillo I."/>
            <person name="Young S.K."/>
            <person name="Zeng Q."/>
            <person name="Gargeya S."/>
            <person name="Fitzgerald M."/>
            <person name="Haas B."/>
            <person name="Abouelleil A."/>
            <person name="Alvarado L."/>
            <person name="Arachchi H.M."/>
            <person name="Berlin A."/>
            <person name="Chapman S.B."/>
            <person name="Gearin G."/>
            <person name="Goldberg J."/>
            <person name="Griggs A."/>
            <person name="Gujja S."/>
            <person name="Hansen M."/>
            <person name="Heiman D."/>
            <person name="Howarth C."/>
            <person name="Larimer J."/>
            <person name="Lui A."/>
            <person name="MacDonald P.J.P."/>
            <person name="McCowen C."/>
            <person name="Montmayeur A."/>
            <person name="Murphy C."/>
            <person name="Neiman D."/>
            <person name="Pearson M."/>
            <person name="Priest M."/>
            <person name="Roberts A."/>
            <person name="Saif S."/>
            <person name="Shea T."/>
            <person name="Sisk P."/>
            <person name="Stolte C."/>
            <person name="Sykes S."/>
            <person name="Wortman J."/>
            <person name="Nusbaum C."/>
            <person name="Birren B."/>
        </authorList>
    </citation>
    <scope>NUCLEOTIDE SEQUENCE [LARGE SCALE GENOMIC DNA]</scope>
    <source>
        <strain evidence="3 4">ATCC 38327</strain>
    </source>
</reference>
<gene>
    <name evidence="3" type="ORF">AMAG_17000</name>
</gene>
<dbReference type="Proteomes" id="UP000054350">
    <property type="component" value="Unassembled WGS sequence"/>
</dbReference>
<accession>A0A0L0TCU4</accession>
<keyword evidence="4" id="KW-1185">Reference proteome</keyword>
<dbReference type="GO" id="GO:0000139">
    <property type="term" value="C:Golgi membrane"/>
    <property type="evidence" value="ECO:0007669"/>
    <property type="project" value="TreeGrafter"/>
</dbReference>
<dbReference type="InterPro" id="IPR039477">
    <property type="entry name" value="ILEI/PANDER_dom"/>
</dbReference>
<dbReference type="PANTHER" id="PTHR46396:SF2">
    <property type="entry name" value="ILEI_PANDER DOMAIN-CONTAINING PROTEIN"/>
    <property type="match status" value="1"/>
</dbReference>